<organism evidence="1 2">
    <name type="scientific">Halarchaeum salinum</name>
    <dbReference type="NCBI Taxonomy" id="489912"/>
    <lineage>
        <taxon>Archaea</taxon>
        <taxon>Methanobacteriati</taxon>
        <taxon>Methanobacteriota</taxon>
        <taxon>Stenosarchaea group</taxon>
        <taxon>Halobacteria</taxon>
        <taxon>Halobacteriales</taxon>
        <taxon>Halobacteriaceae</taxon>
    </lineage>
</organism>
<dbReference type="AlphaFoldDB" id="A0AAV3S822"/>
<evidence type="ECO:0008006" key="3">
    <source>
        <dbReference type="Google" id="ProtNLM"/>
    </source>
</evidence>
<dbReference type="GO" id="GO:0005975">
    <property type="term" value="P:carbohydrate metabolic process"/>
    <property type="evidence" value="ECO:0007669"/>
    <property type="project" value="InterPro"/>
</dbReference>
<dbReference type="PANTHER" id="PTHR30304">
    <property type="entry name" value="D-TAGATOSE-1,6-BISPHOSPHATE ALDOLASE"/>
    <property type="match status" value="1"/>
</dbReference>
<evidence type="ECO:0000313" key="2">
    <source>
        <dbReference type="Proteomes" id="UP001500837"/>
    </source>
</evidence>
<dbReference type="InterPro" id="IPR050246">
    <property type="entry name" value="Class_II_FBP_aldolase"/>
</dbReference>
<dbReference type="InterPro" id="IPR000771">
    <property type="entry name" value="FBA_II"/>
</dbReference>
<dbReference type="GO" id="GO:0016832">
    <property type="term" value="F:aldehyde-lyase activity"/>
    <property type="evidence" value="ECO:0007669"/>
    <property type="project" value="InterPro"/>
</dbReference>
<dbReference type="PANTHER" id="PTHR30304:SF0">
    <property type="entry name" value="D-TAGATOSE-1,6-BISPHOSPHATE ALDOLASE SUBUNIT GATY-RELATED"/>
    <property type="match status" value="1"/>
</dbReference>
<evidence type="ECO:0000313" key="1">
    <source>
        <dbReference type="EMBL" id="GAA0301893.1"/>
    </source>
</evidence>
<dbReference type="Pfam" id="PF01116">
    <property type="entry name" value="F_bP_aldolase"/>
    <property type="match status" value="1"/>
</dbReference>
<gene>
    <name evidence="1" type="ORF">GCM10009066_15040</name>
</gene>
<dbReference type="Proteomes" id="UP001500837">
    <property type="component" value="Unassembled WGS sequence"/>
</dbReference>
<dbReference type="EMBL" id="BAAABL010000042">
    <property type="protein sequence ID" value="GAA0301893.1"/>
    <property type="molecule type" value="Genomic_DNA"/>
</dbReference>
<protein>
    <recommendedName>
        <fullName evidence="3">Class II fructose-bisphosphate aldolase</fullName>
    </recommendedName>
</protein>
<name>A0AAV3S822_9EURY</name>
<dbReference type="NCBIfam" id="NF041368">
    <property type="entry name" value="Fbpase2_Halo"/>
    <property type="match status" value="1"/>
</dbReference>
<dbReference type="RefSeq" id="WP_211313440.1">
    <property type="nucleotide sequence ID" value="NZ_BAAABL010000042.1"/>
</dbReference>
<keyword evidence="2" id="KW-1185">Reference proteome</keyword>
<accession>A0AAV3S822</accession>
<reference evidence="1 2" key="1">
    <citation type="journal article" date="2019" name="Int. J. Syst. Evol. Microbiol.">
        <title>The Global Catalogue of Microorganisms (GCM) 10K type strain sequencing project: providing services to taxonomists for standard genome sequencing and annotation.</title>
        <authorList>
            <consortium name="The Broad Institute Genomics Platform"/>
            <consortium name="The Broad Institute Genome Sequencing Center for Infectious Disease"/>
            <person name="Wu L."/>
            <person name="Ma J."/>
        </authorList>
    </citation>
    <scope>NUCLEOTIDE SEQUENCE [LARGE SCALE GENOMIC DNA]</scope>
    <source>
        <strain evidence="1 2">JCM 16330</strain>
    </source>
</reference>
<dbReference type="InterPro" id="IPR054909">
    <property type="entry name" value="Fbpase2"/>
</dbReference>
<comment type="caution">
    <text evidence="1">The sequence shown here is derived from an EMBL/GenBank/DDBJ whole genome shotgun (WGS) entry which is preliminary data.</text>
</comment>
<dbReference type="PIRSF" id="PIRSF001359">
    <property type="entry name" value="F_bP_aldolase_II"/>
    <property type="match status" value="1"/>
</dbReference>
<dbReference type="Gene3D" id="3.20.20.70">
    <property type="entry name" value="Aldolase class I"/>
    <property type="match status" value="1"/>
</dbReference>
<sequence>MPYYDGVELSSTYADASERGYGFFASNVTHVDVLLGLLQGADSADSDLVVQVNRKIAAAFGNGDATVGLNAFAAYIERVADSVDVGVFCNVDHVHLPNQADFLDAVAESGVPSSVMVDASDTSFEENVELTREAVERLDEADGEMLVEAELGRVAGVEGDVETATEDAFYTDPERAVEFVERTGCDLLAISVGTQHGVASGQDLDIRPDVARAVRDALDDAGFDVPLVVHGSSGLTDEQVRAFVDAGVRKFNKNTRYQYEFARTLADFYRDHADAVRPPEGVVDDRADFFGDADWSPDRTYFHPQAAAEAVQDRIAAVYGGLADLTGSAGRSRHGRR</sequence>
<dbReference type="InterPro" id="IPR013785">
    <property type="entry name" value="Aldolase_TIM"/>
</dbReference>
<proteinExistence type="predicted"/>
<dbReference type="GO" id="GO:0008270">
    <property type="term" value="F:zinc ion binding"/>
    <property type="evidence" value="ECO:0007669"/>
    <property type="project" value="InterPro"/>
</dbReference>
<dbReference type="SUPFAM" id="SSF51569">
    <property type="entry name" value="Aldolase"/>
    <property type="match status" value="1"/>
</dbReference>